<dbReference type="InterPro" id="IPR036087">
    <property type="entry name" value="Nict_dMeBzImd_PRibTrfase_sf"/>
</dbReference>
<dbReference type="Pfam" id="PF02277">
    <property type="entry name" value="DBI_PRT"/>
    <property type="match status" value="1"/>
</dbReference>
<dbReference type="EC" id="2.4.2.21" evidence="1"/>
<keyword evidence="2" id="KW-1185">Reference proteome</keyword>
<evidence type="ECO:0000313" key="2">
    <source>
        <dbReference type="Proteomes" id="UP001320831"/>
    </source>
</evidence>
<dbReference type="RefSeq" id="WP_260902583.1">
    <property type="nucleotide sequence ID" value="NZ_JAOCZP010000003.1"/>
</dbReference>
<name>A0ABT2LLY5_9HYPH</name>
<sequence length="325" mass="32540">MTTSGLPFDDIRNLASQLPGLNEAAAGYVRGHLSGEGGERALGRLETLAAWLAAVTGRAPARVARPAVALFAASHGIARHLGTGDPVAEARGRVEAIASGAAPVSHLCAAGDLGLNVFDLALDLPVGDITEAPALDERAAAATMAFGMEAVALGADLLCLGAVGGAADLSAMAVLSALQKGGAEEWTEAGEEAAVLLGKALRTHEGHLGDPLEVVRRLGGREIAALAGAILAARTQKVAVILDGLAATAAAAVLHTLNPTALDHCLLADTRSEQHRKAAERSGLRPLLDLGTNGHDGIGAVLAAGLVKAAGELGAGMAEVKARTG</sequence>
<dbReference type="Proteomes" id="UP001320831">
    <property type="component" value="Unassembled WGS sequence"/>
</dbReference>
<organism evidence="1 2">
    <name type="scientific">Chelativorans salis</name>
    <dbReference type="NCBI Taxonomy" id="2978478"/>
    <lineage>
        <taxon>Bacteria</taxon>
        <taxon>Pseudomonadati</taxon>
        <taxon>Pseudomonadota</taxon>
        <taxon>Alphaproteobacteria</taxon>
        <taxon>Hyphomicrobiales</taxon>
        <taxon>Phyllobacteriaceae</taxon>
        <taxon>Chelativorans</taxon>
    </lineage>
</organism>
<keyword evidence="1" id="KW-0328">Glycosyltransferase</keyword>
<dbReference type="SUPFAM" id="SSF52733">
    <property type="entry name" value="Nicotinate mononucleotide:5,6-dimethylbenzimidazole phosphoribosyltransferase (CobT)"/>
    <property type="match status" value="1"/>
</dbReference>
<dbReference type="PANTHER" id="PTHR43463">
    <property type="entry name" value="NICOTINATE-NUCLEOTIDE--DIMETHYLBENZIMIDAZOLE PHOSPHORIBOSYLTRANSFERASE"/>
    <property type="match status" value="1"/>
</dbReference>
<accession>A0ABT2LLY5</accession>
<proteinExistence type="predicted"/>
<comment type="caution">
    <text evidence="1">The sequence shown here is derived from an EMBL/GenBank/DDBJ whole genome shotgun (WGS) entry which is preliminary data.</text>
</comment>
<reference evidence="1 2" key="1">
    <citation type="submission" date="2022-09" db="EMBL/GenBank/DDBJ databases">
        <title>Chelativorans salina sp. nov., a novel slightly halophilic bacterium isolated from a saline lake sediment enrichment.</title>
        <authorList>
            <person name="Gao L."/>
            <person name="Fang B.-Z."/>
            <person name="Li W.-J."/>
        </authorList>
    </citation>
    <scope>NUCLEOTIDE SEQUENCE [LARGE SCALE GENOMIC DNA]</scope>
    <source>
        <strain evidence="1 2">EGI FJ00035</strain>
    </source>
</reference>
<dbReference type="EMBL" id="JAOCZP010000003">
    <property type="protein sequence ID" value="MCT7375533.1"/>
    <property type="molecule type" value="Genomic_DNA"/>
</dbReference>
<dbReference type="InterPro" id="IPR003200">
    <property type="entry name" value="Nict_dMeBzImd_PRibTrfase"/>
</dbReference>
<dbReference type="PANTHER" id="PTHR43463:SF1">
    <property type="entry name" value="NICOTINATE-NUCLEOTIDE--DIMETHYLBENZIMIDAZOLE PHOSPHORIBOSYLTRANSFERASE"/>
    <property type="match status" value="1"/>
</dbReference>
<dbReference type="Gene3D" id="3.40.50.10210">
    <property type="match status" value="1"/>
</dbReference>
<gene>
    <name evidence="1" type="ORF">N5A92_10875</name>
</gene>
<dbReference type="GO" id="GO:0008939">
    <property type="term" value="F:nicotinate-nucleotide-dimethylbenzimidazole phosphoribosyltransferase activity"/>
    <property type="evidence" value="ECO:0007669"/>
    <property type="project" value="UniProtKB-EC"/>
</dbReference>
<evidence type="ECO:0000313" key="1">
    <source>
        <dbReference type="EMBL" id="MCT7375533.1"/>
    </source>
</evidence>
<protein>
    <submittedName>
        <fullName evidence="1">Nicotinate-nucleotide--dimethylbenzimidazole phosphoribosyltransferase</fullName>
        <ecNumber evidence="1">2.4.2.21</ecNumber>
    </submittedName>
</protein>
<keyword evidence="1" id="KW-0808">Transferase</keyword>